<evidence type="ECO:0000259" key="6">
    <source>
        <dbReference type="PROSITE" id="PS51536"/>
    </source>
</evidence>
<proteinExistence type="predicted"/>
<feature type="compositionally biased region" description="Pro residues" evidence="3">
    <location>
        <begin position="231"/>
        <end position="242"/>
    </location>
</feature>
<evidence type="ECO:0000259" key="4">
    <source>
        <dbReference type="PROSITE" id="PS51512"/>
    </source>
</evidence>
<dbReference type="SMART" id="SM01271">
    <property type="entry name" value="LSM14"/>
    <property type="match status" value="1"/>
</dbReference>
<dbReference type="PROSITE" id="PS51536">
    <property type="entry name" value="TFG"/>
    <property type="match status" value="1"/>
</dbReference>
<dbReference type="GO" id="GO:0000932">
    <property type="term" value="C:P-body"/>
    <property type="evidence" value="ECO:0007669"/>
    <property type="project" value="TreeGrafter"/>
</dbReference>
<feature type="domain" description="DFDF" evidence="4">
    <location>
        <begin position="392"/>
        <end position="428"/>
    </location>
</feature>
<dbReference type="GO" id="GO:0033962">
    <property type="term" value="P:P-body assembly"/>
    <property type="evidence" value="ECO:0007669"/>
    <property type="project" value="TreeGrafter"/>
</dbReference>
<dbReference type="InterPro" id="IPR025761">
    <property type="entry name" value="FFD_box"/>
</dbReference>
<dbReference type="InterPro" id="IPR025762">
    <property type="entry name" value="DFDF"/>
</dbReference>
<feature type="short sequence motif" description="TFG box" evidence="2">
    <location>
        <begin position="492"/>
        <end position="512"/>
    </location>
</feature>
<dbReference type="EMBL" id="ML121535">
    <property type="protein sequence ID" value="RPB26258.1"/>
    <property type="molecule type" value="Genomic_DNA"/>
</dbReference>
<dbReference type="InterPro" id="IPR025609">
    <property type="entry name" value="Lsm14-like_N"/>
</dbReference>
<keyword evidence="9" id="KW-1185">Reference proteome</keyword>
<evidence type="ECO:0000313" key="8">
    <source>
        <dbReference type="EMBL" id="RPB26258.1"/>
    </source>
</evidence>
<feature type="short sequence motif" description="FFD box" evidence="1">
    <location>
        <begin position="462"/>
        <end position="478"/>
    </location>
</feature>
<dbReference type="PANTHER" id="PTHR13586">
    <property type="entry name" value="SCD6 PROTEIN-RELATED"/>
    <property type="match status" value="1"/>
</dbReference>
<evidence type="ECO:0000256" key="2">
    <source>
        <dbReference type="PROSITE-ProRule" id="PRU00869"/>
    </source>
</evidence>
<accession>A0A3N4LX31</accession>
<dbReference type="InterPro" id="IPR025768">
    <property type="entry name" value="TFG_box"/>
</dbReference>
<gene>
    <name evidence="8" type="ORF">L211DRAFT_703948</name>
</gene>
<feature type="domain" description="FFD box profile" evidence="5">
    <location>
        <begin position="462"/>
        <end position="478"/>
    </location>
</feature>
<feature type="domain" description="Sm" evidence="7">
    <location>
        <begin position="1"/>
        <end position="80"/>
    </location>
</feature>
<dbReference type="AlphaFoldDB" id="A0A3N4LX31"/>
<dbReference type="SMART" id="SM01199">
    <property type="entry name" value="FDF"/>
    <property type="match status" value="1"/>
</dbReference>
<feature type="compositionally biased region" description="Low complexity" evidence="3">
    <location>
        <begin position="132"/>
        <end position="146"/>
    </location>
</feature>
<dbReference type="PROSITE" id="PS51513">
    <property type="entry name" value="FFD"/>
    <property type="match status" value="1"/>
</dbReference>
<dbReference type="InterPro" id="IPR019050">
    <property type="entry name" value="FDF_dom"/>
</dbReference>
<evidence type="ECO:0000313" key="9">
    <source>
        <dbReference type="Proteomes" id="UP000267821"/>
    </source>
</evidence>
<reference evidence="8 9" key="1">
    <citation type="journal article" date="2018" name="Nat. Ecol. Evol.">
        <title>Pezizomycetes genomes reveal the molecular basis of ectomycorrhizal truffle lifestyle.</title>
        <authorList>
            <person name="Murat C."/>
            <person name="Payen T."/>
            <person name="Noel B."/>
            <person name="Kuo A."/>
            <person name="Morin E."/>
            <person name="Chen J."/>
            <person name="Kohler A."/>
            <person name="Krizsan K."/>
            <person name="Balestrini R."/>
            <person name="Da Silva C."/>
            <person name="Montanini B."/>
            <person name="Hainaut M."/>
            <person name="Levati E."/>
            <person name="Barry K.W."/>
            <person name="Belfiori B."/>
            <person name="Cichocki N."/>
            <person name="Clum A."/>
            <person name="Dockter R.B."/>
            <person name="Fauchery L."/>
            <person name="Guy J."/>
            <person name="Iotti M."/>
            <person name="Le Tacon F."/>
            <person name="Lindquist E.A."/>
            <person name="Lipzen A."/>
            <person name="Malagnac F."/>
            <person name="Mello A."/>
            <person name="Molinier V."/>
            <person name="Miyauchi S."/>
            <person name="Poulain J."/>
            <person name="Riccioni C."/>
            <person name="Rubini A."/>
            <person name="Sitrit Y."/>
            <person name="Splivallo R."/>
            <person name="Traeger S."/>
            <person name="Wang M."/>
            <person name="Zifcakova L."/>
            <person name="Wipf D."/>
            <person name="Zambonelli A."/>
            <person name="Paolocci F."/>
            <person name="Nowrousian M."/>
            <person name="Ottonello S."/>
            <person name="Baldrian P."/>
            <person name="Spatafora J.W."/>
            <person name="Henrissat B."/>
            <person name="Nagy L.G."/>
            <person name="Aury J.M."/>
            <person name="Wincker P."/>
            <person name="Grigoriev I.V."/>
            <person name="Bonfante P."/>
            <person name="Martin F.M."/>
        </authorList>
    </citation>
    <scope>NUCLEOTIDE SEQUENCE [LARGE SCALE GENOMIC DNA]</scope>
    <source>
        <strain evidence="8 9">ATCC MYA-4762</strain>
    </source>
</reference>
<evidence type="ECO:0008006" key="10">
    <source>
        <dbReference type="Google" id="ProtNLM"/>
    </source>
</evidence>
<feature type="region of interest" description="Disordered" evidence="3">
    <location>
        <begin position="80"/>
        <end position="252"/>
    </location>
</feature>
<dbReference type="GO" id="GO:0003729">
    <property type="term" value="F:mRNA binding"/>
    <property type="evidence" value="ECO:0007669"/>
    <property type="project" value="TreeGrafter"/>
</dbReference>
<dbReference type="GO" id="GO:0034063">
    <property type="term" value="P:stress granule assembly"/>
    <property type="evidence" value="ECO:0007669"/>
    <property type="project" value="TreeGrafter"/>
</dbReference>
<dbReference type="Pfam" id="PF12701">
    <property type="entry name" value="LSM14"/>
    <property type="match status" value="1"/>
</dbReference>
<organism evidence="8 9">
    <name type="scientific">Terfezia boudieri ATCC MYA-4762</name>
    <dbReference type="NCBI Taxonomy" id="1051890"/>
    <lineage>
        <taxon>Eukaryota</taxon>
        <taxon>Fungi</taxon>
        <taxon>Dikarya</taxon>
        <taxon>Ascomycota</taxon>
        <taxon>Pezizomycotina</taxon>
        <taxon>Pezizomycetes</taxon>
        <taxon>Pezizales</taxon>
        <taxon>Pezizaceae</taxon>
        <taxon>Terfezia</taxon>
    </lineage>
</organism>
<dbReference type="CDD" id="cd01736">
    <property type="entry name" value="LSm14_N"/>
    <property type="match status" value="1"/>
</dbReference>
<evidence type="ECO:0000259" key="5">
    <source>
        <dbReference type="PROSITE" id="PS51513"/>
    </source>
</evidence>
<dbReference type="Gene3D" id="2.30.30.100">
    <property type="match status" value="1"/>
</dbReference>
<sequence>MSEFIGSRISLISRSDIRYVGILHEINSENSTVALEQVVSFGTEGRRGDPAKEITATDNIYEYIVFRGSDVKDLRIEEPAKMPQQKPPQVPDDPAILQSTARPPNYPPQGLPPQYPAPTMHPYYQQNPAARYGYPQNPYGYPGYPSVGPPGVGQFPPQVSQQASQQPQQQQQPQPQPTGVYPRQGPPPQTPIGPAVSRPQQGQAQPPQQAIGPRGAPQQASQPQAEQQPKPTTPTTPAPQTQPAPSVAIANPPVSVAVQDGVKTAAPQLVPALQEQAAKPANTVTAAAKGRTGIVPALPLASAPRQGVPTLTSASVVPITATNAAAAAPAPKSAAEINDTTAAVQDLAHKVSQLKTSFSNGEATALAATDGSHRPARQPTNRVRGGFRAGFQQSRKVEIPAGDFDFESANAKFNKQDLIKEVIASEDVPALTPMKVSTTNGATTGVGEEADGHGNATLQPDGFYSKKKSFFDNISCENKERAEAKEGDRPRGGAQWRGEETKKNIETFGQGSVDGGNRYQGRGGWRGRGRGFRGGYRGRAVMRGNAF</sequence>
<dbReference type="PROSITE" id="PS52002">
    <property type="entry name" value="SM"/>
    <property type="match status" value="1"/>
</dbReference>
<dbReference type="PROSITE" id="PS51512">
    <property type="entry name" value="DFDF"/>
    <property type="match status" value="1"/>
</dbReference>
<feature type="compositionally biased region" description="Low complexity" evidence="3">
    <location>
        <begin position="152"/>
        <end position="173"/>
    </location>
</feature>
<dbReference type="InterPro" id="IPR047575">
    <property type="entry name" value="Sm"/>
</dbReference>
<evidence type="ECO:0000256" key="1">
    <source>
        <dbReference type="PROSITE-ProRule" id="PRU00846"/>
    </source>
</evidence>
<feature type="domain" description="TFG box profile" evidence="6">
    <location>
        <begin position="492"/>
        <end position="512"/>
    </location>
</feature>
<dbReference type="Pfam" id="PF09532">
    <property type="entry name" value="FDF"/>
    <property type="match status" value="1"/>
</dbReference>
<dbReference type="InParanoid" id="A0A3N4LX31"/>
<protein>
    <recommendedName>
        <fullName evidence="10">TFG box profile domain-containing protein</fullName>
    </recommendedName>
</protein>
<dbReference type="OrthoDB" id="21539at2759"/>
<dbReference type="FunCoup" id="A0A3N4LX31">
    <property type="interactions" value="646"/>
</dbReference>
<dbReference type="SUPFAM" id="SSF50182">
    <property type="entry name" value="Sm-like ribonucleoproteins"/>
    <property type="match status" value="1"/>
</dbReference>
<name>A0A3N4LX31_9PEZI</name>
<dbReference type="InterPro" id="IPR010920">
    <property type="entry name" value="LSM_dom_sf"/>
</dbReference>
<dbReference type="PANTHER" id="PTHR13586:SF0">
    <property type="entry name" value="TRAILER HITCH, ISOFORM H"/>
    <property type="match status" value="1"/>
</dbReference>
<dbReference type="STRING" id="1051890.A0A3N4LX31"/>
<evidence type="ECO:0000256" key="3">
    <source>
        <dbReference type="SAM" id="MobiDB-lite"/>
    </source>
</evidence>
<evidence type="ECO:0000259" key="7">
    <source>
        <dbReference type="PROSITE" id="PS52002"/>
    </source>
</evidence>
<feature type="compositionally biased region" description="Pro residues" evidence="3">
    <location>
        <begin position="104"/>
        <end position="116"/>
    </location>
</feature>
<dbReference type="Proteomes" id="UP000267821">
    <property type="component" value="Unassembled WGS sequence"/>
</dbReference>
<feature type="compositionally biased region" description="Low complexity" evidence="3">
    <location>
        <begin position="199"/>
        <end position="230"/>
    </location>
</feature>